<feature type="compositionally biased region" description="Basic and acidic residues" evidence="1">
    <location>
        <begin position="142"/>
        <end position="152"/>
    </location>
</feature>
<dbReference type="Proteomes" id="UP000037069">
    <property type="component" value="Unassembled WGS sequence"/>
</dbReference>
<reference evidence="2 3" key="1">
    <citation type="journal article" date="2015" name="Nat. Commun.">
        <title>Lucilia cuprina genome unlocks parasitic fly biology to underpin future interventions.</title>
        <authorList>
            <person name="Anstead C.A."/>
            <person name="Korhonen P.K."/>
            <person name="Young N.D."/>
            <person name="Hall R.S."/>
            <person name="Jex A.R."/>
            <person name="Murali S.C."/>
            <person name="Hughes D.S."/>
            <person name="Lee S.F."/>
            <person name="Perry T."/>
            <person name="Stroehlein A.J."/>
            <person name="Ansell B.R."/>
            <person name="Breugelmans B."/>
            <person name="Hofmann A."/>
            <person name="Qu J."/>
            <person name="Dugan S."/>
            <person name="Lee S.L."/>
            <person name="Chao H."/>
            <person name="Dinh H."/>
            <person name="Han Y."/>
            <person name="Doddapaneni H.V."/>
            <person name="Worley K.C."/>
            <person name="Muzny D.M."/>
            <person name="Ioannidis P."/>
            <person name="Waterhouse R.M."/>
            <person name="Zdobnov E.M."/>
            <person name="James P.J."/>
            <person name="Bagnall N.H."/>
            <person name="Kotze A.C."/>
            <person name="Gibbs R.A."/>
            <person name="Richards S."/>
            <person name="Batterham P."/>
            <person name="Gasser R.B."/>
        </authorList>
    </citation>
    <scope>NUCLEOTIDE SEQUENCE [LARGE SCALE GENOMIC DNA]</scope>
    <source>
        <strain evidence="2 3">LS</strain>
        <tissue evidence="2">Full body</tissue>
    </source>
</reference>
<dbReference type="AlphaFoldDB" id="A0A0L0BXG8"/>
<proteinExistence type="predicted"/>
<dbReference type="EMBL" id="JRES01001284">
    <property type="protein sequence ID" value="KNC23939.1"/>
    <property type="molecule type" value="Genomic_DNA"/>
</dbReference>
<evidence type="ECO:0000256" key="1">
    <source>
        <dbReference type="SAM" id="MobiDB-lite"/>
    </source>
</evidence>
<name>A0A0L0BXG8_LUCCU</name>
<feature type="region of interest" description="Disordered" evidence="1">
    <location>
        <begin position="114"/>
        <end position="152"/>
    </location>
</feature>
<comment type="caution">
    <text evidence="2">The sequence shown here is derived from an EMBL/GenBank/DDBJ whole genome shotgun (WGS) entry which is preliminary data.</text>
</comment>
<organism evidence="2 3">
    <name type="scientific">Lucilia cuprina</name>
    <name type="common">Green bottle fly</name>
    <name type="synonym">Australian sheep blowfly</name>
    <dbReference type="NCBI Taxonomy" id="7375"/>
    <lineage>
        <taxon>Eukaryota</taxon>
        <taxon>Metazoa</taxon>
        <taxon>Ecdysozoa</taxon>
        <taxon>Arthropoda</taxon>
        <taxon>Hexapoda</taxon>
        <taxon>Insecta</taxon>
        <taxon>Pterygota</taxon>
        <taxon>Neoptera</taxon>
        <taxon>Endopterygota</taxon>
        <taxon>Diptera</taxon>
        <taxon>Brachycera</taxon>
        <taxon>Muscomorpha</taxon>
        <taxon>Oestroidea</taxon>
        <taxon>Calliphoridae</taxon>
        <taxon>Luciliinae</taxon>
        <taxon>Lucilia</taxon>
    </lineage>
</organism>
<keyword evidence="3" id="KW-1185">Reference proteome</keyword>
<accession>A0A0L0BXG8</accession>
<evidence type="ECO:0000313" key="2">
    <source>
        <dbReference type="EMBL" id="KNC23939.1"/>
    </source>
</evidence>
<protein>
    <submittedName>
        <fullName evidence="2">Uncharacterized protein</fullName>
    </submittedName>
</protein>
<gene>
    <name evidence="2" type="ORF">FF38_00998</name>
</gene>
<sequence length="152" mass="17483">MIGFYVRVSLLPAWCVIEGNSHQDRHHVLTICTSYHFRITITVQSVFCETFATGILPLLRIIRNMVKFKTVVTLSERNKRFGCRFRKGKVHLLRRAPDYQHFLRGSAPGSRRCVTPSGSSSIMSTKKAPSEEQIGNTHRWNSRKDDYNGMKI</sequence>
<evidence type="ECO:0000313" key="3">
    <source>
        <dbReference type="Proteomes" id="UP000037069"/>
    </source>
</evidence>